<dbReference type="EMBL" id="JBHSEC010000022">
    <property type="protein sequence ID" value="MFC4411815.1"/>
    <property type="molecule type" value="Genomic_DNA"/>
</dbReference>
<comment type="caution">
    <text evidence="2">The sequence shown here is derived from an EMBL/GenBank/DDBJ whole genome shotgun (WGS) entry which is preliminary data.</text>
</comment>
<dbReference type="Proteomes" id="UP001595817">
    <property type="component" value="Unassembled WGS sequence"/>
</dbReference>
<dbReference type="InterPro" id="IPR050855">
    <property type="entry name" value="NDM-1-like"/>
</dbReference>
<accession>A0ABV8XCC1</accession>
<protein>
    <submittedName>
        <fullName evidence="2">MBL fold metallo-hydrolase</fullName>
    </submittedName>
</protein>
<dbReference type="SUPFAM" id="SSF56281">
    <property type="entry name" value="Metallo-hydrolase/oxidoreductase"/>
    <property type="match status" value="1"/>
</dbReference>
<dbReference type="PANTHER" id="PTHR42951">
    <property type="entry name" value="METALLO-BETA-LACTAMASE DOMAIN-CONTAINING"/>
    <property type="match status" value="1"/>
</dbReference>
<dbReference type="PANTHER" id="PTHR42951:SF17">
    <property type="entry name" value="METALLO-BETA-LACTAMASE DOMAIN-CONTAINING PROTEIN"/>
    <property type="match status" value="1"/>
</dbReference>
<evidence type="ECO:0000313" key="2">
    <source>
        <dbReference type="EMBL" id="MFC4411815.1"/>
    </source>
</evidence>
<name>A0ABV8XCC1_9LACT</name>
<organism evidence="2 3">
    <name type="scientific">Chungangia koreensis</name>
    <dbReference type="NCBI Taxonomy" id="752657"/>
    <lineage>
        <taxon>Bacteria</taxon>
        <taxon>Bacillati</taxon>
        <taxon>Bacillota</taxon>
        <taxon>Bacilli</taxon>
        <taxon>Lactobacillales</taxon>
        <taxon>Chungangia</taxon>
    </lineage>
</organism>
<keyword evidence="3" id="KW-1185">Reference proteome</keyword>
<dbReference type="Pfam" id="PF00753">
    <property type="entry name" value="Lactamase_B"/>
    <property type="match status" value="1"/>
</dbReference>
<dbReference type="Gene3D" id="3.60.15.10">
    <property type="entry name" value="Ribonuclease Z/Hydroxyacylglutathione hydrolase-like"/>
    <property type="match status" value="1"/>
</dbReference>
<feature type="domain" description="Metallo-beta-lactamase" evidence="1">
    <location>
        <begin position="20"/>
        <end position="202"/>
    </location>
</feature>
<dbReference type="SMART" id="SM00849">
    <property type="entry name" value="Lactamase_B"/>
    <property type="match status" value="1"/>
</dbReference>
<sequence>MKVEQVSEHIWSISSKLLLPIHVWLVVDDQGVTLVDTGMKYMTKGIMKAIGKLNLGPLNRILLTHGHGDHTGAVTGIMEQCNVPVYAHEIEIPYLQGDLVYPRRKKLEANLPKGLAKPLPTDTEGNLVKIGGLTPYFTPGHSPGHVAYYHEEDQVLLAGDLFTSKKGELRPPMKIFTGNMEEALQSSTIITKLTPVRIEVCHGNAVLNPAEQMKEYSAKYR</sequence>
<evidence type="ECO:0000259" key="1">
    <source>
        <dbReference type="SMART" id="SM00849"/>
    </source>
</evidence>
<evidence type="ECO:0000313" key="3">
    <source>
        <dbReference type="Proteomes" id="UP001595817"/>
    </source>
</evidence>
<proteinExistence type="predicted"/>
<dbReference type="CDD" id="cd07721">
    <property type="entry name" value="yflN-like_MBL-fold"/>
    <property type="match status" value="1"/>
</dbReference>
<dbReference type="InterPro" id="IPR001279">
    <property type="entry name" value="Metallo-B-lactamas"/>
</dbReference>
<reference evidence="3" key="1">
    <citation type="journal article" date="2019" name="Int. J. Syst. Evol. Microbiol.">
        <title>The Global Catalogue of Microorganisms (GCM) 10K type strain sequencing project: providing services to taxonomists for standard genome sequencing and annotation.</title>
        <authorList>
            <consortium name="The Broad Institute Genomics Platform"/>
            <consortium name="The Broad Institute Genome Sequencing Center for Infectious Disease"/>
            <person name="Wu L."/>
            <person name="Ma J."/>
        </authorList>
    </citation>
    <scope>NUCLEOTIDE SEQUENCE [LARGE SCALE GENOMIC DNA]</scope>
    <source>
        <strain evidence="3">CCUG 59778</strain>
    </source>
</reference>
<gene>
    <name evidence="2" type="ORF">ACFOZY_15600</name>
</gene>
<dbReference type="RefSeq" id="WP_378157185.1">
    <property type="nucleotide sequence ID" value="NZ_JBHSEC010000022.1"/>
</dbReference>
<dbReference type="InterPro" id="IPR036866">
    <property type="entry name" value="RibonucZ/Hydroxyglut_hydro"/>
</dbReference>